<dbReference type="GO" id="GO:0016787">
    <property type="term" value="F:hydrolase activity"/>
    <property type="evidence" value="ECO:0007669"/>
    <property type="project" value="UniProtKB-KW"/>
</dbReference>
<dbReference type="InterPro" id="IPR036361">
    <property type="entry name" value="SAP_dom_sf"/>
</dbReference>
<dbReference type="InterPro" id="IPR005135">
    <property type="entry name" value="Endo/exonuclease/phosphatase"/>
</dbReference>
<dbReference type="Pfam" id="PF03372">
    <property type="entry name" value="Exo_endo_phos"/>
    <property type="match status" value="1"/>
</dbReference>
<protein>
    <submittedName>
        <fullName evidence="7">Apurinic endonuclease-redox protein</fullName>
    </submittedName>
</protein>
<dbReference type="PROSITE" id="PS00726">
    <property type="entry name" value="AP_NUCLEASE_F1_1"/>
    <property type="match status" value="1"/>
</dbReference>
<dbReference type="GO" id="GO:0003677">
    <property type="term" value="F:DNA binding"/>
    <property type="evidence" value="ECO:0007669"/>
    <property type="project" value="InterPro"/>
</dbReference>
<comment type="caution">
    <text evidence="7">The sequence shown here is derived from an EMBL/GenBank/DDBJ whole genome shotgun (WGS) entry which is preliminary data.</text>
</comment>
<dbReference type="STRING" id="29655.A0A0K9PXI8"/>
<accession>A0A0K9PXI8</accession>
<feature type="binding site" evidence="5">
    <location>
        <position position="126"/>
    </location>
    <ligand>
        <name>Mg(2+)</name>
        <dbReference type="ChEBI" id="CHEBI:18420"/>
        <label>1</label>
    </ligand>
</feature>
<evidence type="ECO:0000256" key="1">
    <source>
        <dbReference type="ARBA" id="ARBA00007092"/>
    </source>
</evidence>
<dbReference type="InterPro" id="IPR003034">
    <property type="entry name" value="SAP_dom"/>
</dbReference>
<feature type="domain" description="SAP" evidence="6">
    <location>
        <begin position="20"/>
        <end position="54"/>
    </location>
</feature>
<name>A0A0K9PXI8_ZOSMR</name>
<dbReference type="GO" id="GO:0004519">
    <property type="term" value="F:endonuclease activity"/>
    <property type="evidence" value="ECO:0007669"/>
    <property type="project" value="UniProtKB-KW"/>
</dbReference>
<sequence length="236" mass="27139">MRRFQEYKSKTPDEDDRSRLQNMKINELRAMMREVGIPVKGSKQDLVTALESFLKTDEEATKISISTTTRKSLKTEKKSVVPVESEPWTILTHMKPKVGWVAYNPKIMRSPPLAADVKSVKVMSWNVNGLRALLKSGPSPALQLAQREDFDVLCLQETKIQEKDVDKIKESLINGYDNSFWSCSISKLGYSGTAIISRVGSFADTFNEVECTVIKIIVDYFYFFHFLFRYHMFQMK</sequence>
<evidence type="ECO:0000313" key="8">
    <source>
        <dbReference type="Proteomes" id="UP000036987"/>
    </source>
</evidence>
<dbReference type="InterPro" id="IPR020847">
    <property type="entry name" value="AP_endonuclease_F1_BS"/>
</dbReference>
<dbReference type="InterPro" id="IPR036691">
    <property type="entry name" value="Endo/exonu/phosph_ase_sf"/>
</dbReference>
<keyword evidence="4 5" id="KW-0460">Magnesium</keyword>
<proteinExistence type="inferred from homology"/>
<dbReference type="OrthoDB" id="498125at2759"/>
<dbReference type="PANTHER" id="PTHR22748">
    <property type="entry name" value="AP ENDONUCLEASE"/>
    <property type="match status" value="1"/>
</dbReference>
<dbReference type="Gene3D" id="3.60.10.10">
    <property type="entry name" value="Endonuclease/exonuclease/phosphatase"/>
    <property type="match status" value="1"/>
</dbReference>
<dbReference type="GO" id="GO:0006281">
    <property type="term" value="P:DNA repair"/>
    <property type="evidence" value="ECO:0007669"/>
    <property type="project" value="InterPro"/>
</dbReference>
<keyword evidence="8" id="KW-1185">Reference proteome</keyword>
<reference evidence="8" key="1">
    <citation type="journal article" date="2016" name="Nature">
        <title>The genome of the seagrass Zostera marina reveals angiosperm adaptation to the sea.</title>
        <authorList>
            <person name="Olsen J.L."/>
            <person name="Rouze P."/>
            <person name="Verhelst B."/>
            <person name="Lin Y.-C."/>
            <person name="Bayer T."/>
            <person name="Collen J."/>
            <person name="Dattolo E."/>
            <person name="De Paoli E."/>
            <person name="Dittami S."/>
            <person name="Maumus F."/>
            <person name="Michel G."/>
            <person name="Kersting A."/>
            <person name="Lauritano C."/>
            <person name="Lohaus R."/>
            <person name="Toepel M."/>
            <person name="Tonon T."/>
            <person name="Vanneste K."/>
            <person name="Amirebrahimi M."/>
            <person name="Brakel J."/>
            <person name="Bostroem C."/>
            <person name="Chovatia M."/>
            <person name="Grimwood J."/>
            <person name="Jenkins J.W."/>
            <person name="Jueterbock A."/>
            <person name="Mraz A."/>
            <person name="Stam W.T."/>
            <person name="Tice H."/>
            <person name="Bornberg-Bauer E."/>
            <person name="Green P.J."/>
            <person name="Pearson G.A."/>
            <person name="Procaccini G."/>
            <person name="Duarte C.M."/>
            <person name="Schmutz J."/>
            <person name="Reusch T.B.H."/>
            <person name="Van de Peer Y."/>
        </authorList>
    </citation>
    <scope>NUCLEOTIDE SEQUENCE [LARGE SCALE GENOMIC DNA]</scope>
    <source>
        <strain evidence="8">cv. Finnish</strain>
    </source>
</reference>
<evidence type="ECO:0000256" key="2">
    <source>
        <dbReference type="ARBA" id="ARBA00022723"/>
    </source>
</evidence>
<dbReference type="PROSITE" id="PS50800">
    <property type="entry name" value="SAP"/>
    <property type="match status" value="1"/>
</dbReference>
<keyword evidence="2 5" id="KW-0479">Metal-binding</keyword>
<evidence type="ECO:0000256" key="4">
    <source>
        <dbReference type="ARBA" id="ARBA00022842"/>
    </source>
</evidence>
<comment type="cofactor">
    <cofactor evidence="5">
        <name>Mg(2+)</name>
        <dbReference type="ChEBI" id="CHEBI:18420"/>
    </cofactor>
    <cofactor evidence="5">
        <name>Mn(2+)</name>
        <dbReference type="ChEBI" id="CHEBI:29035"/>
    </cofactor>
    <text evidence="5">Probably binds two magnesium or manganese ions per subunit.</text>
</comment>
<keyword evidence="3" id="KW-0378">Hydrolase</keyword>
<dbReference type="SMART" id="SM00513">
    <property type="entry name" value="SAP"/>
    <property type="match status" value="1"/>
</dbReference>
<dbReference type="Gene3D" id="1.10.720.30">
    <property type="entry name" value="SAP domain"/>
    <property type="match status" value="1"/>
</dbReference>
<evidence type="ECO:0000313" key="7">
    <source>
        <dbReference type="EMBL" id="KMZ72962.1"/>
    </source>
</evidence>
<dbReference type="SUPFAM" id="SSF68906">
    <property type="entry name" value="SAP domain"/>
    <property type="match status" value="1"/>
</dbReference>
<dbReference type="Proteomes" id="UP000036987">
    <property type="component" value="Unassembled WGS sequence"/>
</dbReference>
<evidence type="ECO:0000256" key="3">
    <source>
        <dbReference type="ARBA" id="ARBA00022801"/>
    </source>
</evidence>
<comment type="similarity">
    <text evidence="1">Belongs to the DNA repair enzymes AP/ExoA family.</text>
</comment>
<organism evidence="7 8">
    <name type="scientific">Zostera marina</name>
    <name type="common">Eelgrass</name>
    <dbReference type="NCBI Taxonomy" id="29655"/>
    <lineage>
        <taxon>Eukaryota</taxon>
        <taxon>Viridiplantae</taxon>
        <taxon>Streptophyta</taxon>
        <taxon>Embryophyta</taxon>
        <taxon>Tracheophyta</taxon>
        <taxon>Spermatophyta</taxon>
        <taxon>Magnoliopsida</taxon>
        <taxon>Liliopsida</taxon>
        <taxon>Zosteraceae</taxon>
        <taxon>Zostera</taxon>
    </lineage>
</organism>
<dbReference type="AlphaFoldDB" id="A0A0K9PXI8"/>
<evidence type="ECO:0000259" key="6">
    <source>
        <dbReference type="PROSITE" id="PS50800"/>
    </source>
</evidence>
<dbReference type="EMBL" id="LFYR01000611">
    <property type="protein sequence ID" value="KMZ72962.1"/>
    <property type="molecule type" value="Genomic_DNA"/>
</dbReference>
<gene>
    <name evidence="7" type="ORF">ZOSMA_156G00100</name>
</gene>
<dbReference type="PANTHER" id="PTHR22748:SF6">
    <property type="entry name" value="DNA-(APURINIC OR APYRIMIDINIC SITE) ENDONUCLEASE"/>
    <property type="match status" value="1"/>
</dbReference>
<dbReference type="InterPro" id="IPR004808">
    <property type="entry name" value="AP_endonuc_1"/>
</dbReference>
<keyword evidence="7" id="KW-0255">Endonuclease</keyword>
<dbReference type="SUPFAM" id="SSF56219">
    <property type="entry name" value="DNase I-like"/>
    <property type="match status" value="1"/>
</dbReference>
<evidence type="ECO:0000256" key="5">
    <source>
        <dbReference type="PIRSR" id="PIRSR604808-2"/>
    </source>
</evidence>
<dbReference type="Pfam" id="PF02037">
    <property type="entry name" value="SAP"/>
    <property type="match status" value="1"/>
</dbReference>
<keyword evidence="7" id="KW-0540">Nuclease</keyword>
<feature type="binding site" evidence="5">
    <location>
        <position position="157"/>
    </location>
    <ligand>
        <name>Mg(2+)</name>
        <dbReference type="ChEBI" id="CHEBI:18420"/>
        <label>1</label>
    </ligand>
</feature>
<keyword evidence="5" id="KW-0464">Manganese</keyword>
<dbReference type="GO" id="GO:0046872">
    <property type="term" value="F:metal ion binding"/>
    <property type="evidence" value="ECO:0007669"/>
    <property type="project" value="UniProtKB-KW"/>
</dbReference>